<evidence type="ECO:0000313" key="2">
    <source>
        <dbReference type="EMBL" id="AIF22849.1"/>
    </source>
</evidence>
<protein>
    <submittedName>
        <fullName evidence="2">Peptidase S8/S53 subtilisin kexin sedolisin</fullName>
    </submittedName>
</protein>
<keyword evidence="1" id="KW-0812">Transmembrane</keyword>
<proteinExistence type="predicted"/>
<evidence type="ECO:0000256" key="1">
    <source>
        <dbReference type="SAM" id="Phobius"/>
    </source>
</evidence>
<name>A0A075I4D5_9ARCH</name>
<reference evidence="2" key="1">
    <citation type="journal article" date="2014" name="Genome Biol. Evol.">
        <title>Pangenome evidence for extensive interdomain horizontal transfer affecting lineage core and shell genes in uncultured planktonic thaumarchaeota and euryarchaeota.</title>
        <authorList>
            <person name="Deschamps P."/>
            <person name="Zivanovic Y."/>
            <person name="Moreira D."/>
            <person name="Rodriguez-Valera F."/>
            <person name="Lopez-Garcia P."/>
        </authorList>
    </citation>
    <scope>NUCLEOTIDE SEQUENCE</scope>
</reference>
<dbReference type="EMBL" id="KF901217">
    <property type="protein sequence ID" value="AIF22849.1"/>
    <property type="molecule type" value="Genomic_DNA"/>
</dbReference>
<organism evidence="2">
    <name type="scientific">uncultured marine thaumarchaeote SAT1000_10_G09</name>
    <dbReference type="NCBI Taxonomy" id="1456375"/>
    <lineage>
        <taxon>Archaea</taxon>
        <taxon>Nitrososphaerota</taxon>
        <taxon>environmental samples</taxon>
    </lineage>
</organism>
<accession>A0A075I4D5</accession>
<sequence>MILPDSKIIDVPPKNSTTVDVTLIIPDDLQTGVYQGFLTFESDEHSVNAPVSFVVKHPIIENDTTILIKGISSNDVLYGNGYTKGAFDMSSRYMAGDWRQYYFDVQNELVNTAVIELSWKLDDTNLAVFAMDPSGKIIQTNVPSGVFGHFLEWPSLDWLGNSVFSQGGGFFPVKNKDATSTVLYVPLNQTGTYTILTHSTLFAGNSTTEPITLAAKFTNISSEIILDPQNNLELESILIDDESDIISKSNNDTIVVSKIDYVSEFDIGLVIGIAIGVAIGISLLFVFRQKNLKIEQGL</sequence>
<dbReference type="AlphaFoldDB" id="A0A075I4D5"/>
<feature type="transmembrane region" description="Helical" evidence="1">
    <location>
        <begin position="267"/>
        <end position="287"/>
    </location>
</feature>
<keyword evidence="1" id="KW-1133">Transmembrane helix</keyword>
<keyword evidence="1" id="KW-0472">Membrane</keyword>